<accession>A0A2P7NQX4</accession>
<evidence type="ECO:0000313" key="2">
    <source>
        <dbReference type="Proteomes" id="UP000241912"/>
    </source>
</evidence>
<organism evidence="1 2">
    <name type="scientific">Nitrosomonas supralitoralis</name>
    <dbReference type="NCBI Taxonomy" id="2116706"/>
    <lineage>
        <taxon>Bacteria</taxon>
        <taxon>Pseudomonadati</taxon>
        <taxon>Pseudomonadota</taxon>
        <taxon>Betaproteobacteria</taxon>
        <taxon>Nitrosomonadales</taxon>
        <taxon>Nitrosomonadaceae</taxon>
        <taxon>Nitrosomonas</taxon>
    </lineage>
</organism>
<keyword evidence="2" id="KW-1185">Reference proteome</keyword>
<reference evidence="1 2" key="1">
    <citation type="submission" date="2018-03" db="EMBL/GenBank/DDBJ databases">
        <title>Draft genome of Nitrosomonas supralitoralis APG5.</title>
        <authorList>
            <person name="Urakawa H."/>
            <person name="Lopez J.V."/>
        </authorList>
    </citation>
    <scope>NUCLEOTIDE SEQUENCE [LARGE SCALE GENOMIC DNA]</scope>
    <source>
        <strain evidence="1 2">APG5</strain>
    </source>
</reference>
<sequence length="83" mass="9035">QTFGSPPAEPGVYLLLIMNTRAVKTQENKSQPVANSVSQFHNDSDSSLQFIDNRPEAIAQRKLQALANSSVQAKQSGNKTSFT</sequence>
<proteinExistence type="predicted"/>
<dbReference type="RefSeq" id="WP_206781776.1">
    <property type="nucleotide sequence ID" value="NZ_PXXU01000123.1"/>
</dbReference>
<protein>
    <submittedName>
        <fullName evidence="1">Uncharacterized protein</fullName>
    </submittedName>
</protein>
<evidence type="ECO:0000313" key="1">
    <source>
        <dbReference type="EMBL" id="PSJ15850.1"/>
    </source>
</evidence>
<dbReference type="AlphaFoldDB" id="A0A2P7NQX4"/>
<name>A0A2P7NQX4_9PROT</name>
<comment type="caution">
    <text evidence="1">The sequence shown here is derived from an EMBL/GenBank/DDBJ whole genome shotgun (WGS) entry which is preliminary data.</text>
</comment>
<feature type="non-terminal residue" evidence="1">
    <location>
        <position position="1"/>
    </location>
</feature>
<dbReference type="EMBL" id="PXXU01000123">
    <property type="protein sequence ID" value="PSJ15850.1"/>
    <property type="molecule type" value="Genomic_DNA"/>
</dbReference>
<gene>
    <name evidence="1" type="ORF">C7H79_16755</name>
</gene>
<dbReference type="Proteomes" id="UP000241912">
    <property type="component" value="Unassembled WGS sequence"/>
</dbReference>